<dbReference type="InterPro" id="IPR036249">
    <property type="entry name" value="Thioredoxin-like_sf"/>
</dbReference>
<name>A0AAN6M648_9PLEO</name>
<dbReference type="InterPro" id="IPR013766">
    <property type="entry name" value="Thioredoxin_domain"/>
</dbReference>
<dbReference type="AlphaFoldDB" id="A0AAN6M648"/>
<evidence type="ECO:0000256" key="2">
    <source>
        <dbReference type="ARBA" id="ARBA00023157"/>
    </source>
</evidence>
<proteinExistence type="inferred from homology"/>
<dbReference type="Pfam" id="PF00085">
    <property type="entry name" value="Thioredoxin"/>
    <property type="match status" value="1"/>
</dbReference>
<dbReference type="Gene3D" id="3.40.30.10">
    <property type="entry name" value="Glutaredoxin"/>
    <property type="match status" value="1"/>
</dbReference>
<comment type="caution">
    <text evidence="4">The sequence shown here is derived from an EMBL/GenBank/DDBJ whole genome shotgun (WGS) entry which is preliminary data.</text>
</comment>
<keyword evidence="5" id="KW-1185">Reference proteome</keyword>
<feature type="domain" description="Thioredoxin" evidence="3">
    <location>
        <begin position="1"/>
        <end position="110"/>
    </location>
</feature>
<reference evidence="4 5" key="1">
    <citation type="submission" date="2021-02" db="EMBL/GenBank/DDBJ databases">
        <title>Genome assembly of Pseudopithomyces chartarum.</title>
        <authorList>
            <person name="Jauregui R."/>
            <person name="Singh J."/>
            <person name="Voisey C."/>
        </authorList>
    </citation>
    <scope>NUCLEOTIDE SEQUENCE [LARGE SCALE GENOMIC DNA]</scope>
    <source>
        <strain evidence="4 5">AGR01</strain>
    </source>
</reference>
<dbReference type="CDD" id="cd02947">
    <property type="entry name" value="TRX_family"/>
    <property type="match status" value="1"/>
</dbReference>
<gene>
    <name evidence="4" type="ORF">GRF29_19g1737442</name>
</gene>
<dbReference type="PANTHER" id="PTHR46115">
    <property type="entry name" value="THIOREDOXIN-LIKE PROTEIN 1"/>
    <property type="match status" value="1"/>
</dbReference>
<organism evidence="4 5">
    <name type="scientific">Pseudopithomyces chartarum</name>
    <dbReference type="NCBI Taxonomy" id="1892770"/>
    <lineage>
        <taxon>Eukaryota</taxon>
        <taxon>Fungi</taxon>
        <taxon>Dikarya</taxon>
        <taxon>Ascomycota</taxon>
        <taxon>Pezizomycotina</taxon>
        <taxon>Dothideomycetes</taxon>
        <taxon>Pleosporomycetidae</taxon>
        <taxon>Pleosporales</taxon>
        <taxon>Massarineae</taxon>
        <taxon>Didymosphaeriaceae</taxon>
        <taxon>Pseudopithomyces</taxon>
    </lineage>
</organism>
<protein>
    <recommendedName>
        <fullName evidence="3">Thioredoxin domain-containing protein</fullName>
    </recommendedName>
</protein>
<comment type="similarity">
    <text evidence="1">Belongs to the thioredoxin family.</text>
</comment>
<dbReference type="PRINTS" id="PR00421">
    <property type="entry name" value="THIOREDOXIN"/>
</dbReference>
<dbReference type="Proteomes" id="UP001280581">
    <property type="component" value="Unassembled WGS sequence"/>
</dbReference>
<dbReference type="SUPFAM" id="SSF52833">
    <property type="entry name" value="Thioredoxin-like"/>
    <property type="match status" value="1"/>
</dbReference>
<dbReference type="EMBL" id="WVTA01000003">
    <property type="protein sequence ID" value="KAK3214952.1"/>
    <property type="molecule type" value="Genomic_DNA"/>
</dbReference>
<evidence type="ECO:0000256" key="1">
    <source>
        <dbReference type="ARBA" id="ARBA00008987"/>
    </source>
</evidence>
<dbReference type="InterPro" id="IPR017937">
    <property type="entry name" value="Thioredoxin_CS"/>
</dbReference>
<evidence type="ECO:0000259" key="3">
    <source>
        <dbReference type="PROSITE" id="PS51352"/>
    </source>
</evidence>
<dbReference type="PROSITE" id="PS51352">
    <property type="entry name" value="THIOREDOXIN_2"/>
    <property type="match status" value="1"/>
</dbReference>
<sequence length="197" mass="20693">MPDKTIPATSTAHFEKLISSASYNIVDFYADWCGPCKTIAPVFHSLAEKEAQPGRVQFIKVNVDNLQDVAKKYGVSAMPTFLVLKSGSVTETIRGANPSALTAAVRKAVADAASGPAARGANFQSKGYTLGSSQMPSRTVGGGGAGIMGSLQGMLNGDGGFGDKVVRFFALYFVSLLSLDAYKAAEESPFAVRGRRT</sequence>
<accession>A0AAN6M648</accession>
<keyword evidence="2" id="KW-1015">Disulfide bond</keyword>
<evidence type="ECO:0000313" key="5">
    <source>
        <dbReference type="Proteomes" id="UP001280581"/>
    </source>
</evidence>
<evidence type="ECO:0000313" key="4">
    <source>
        <dbReference type="EMBL" id="KAK3214952.1"/>
    </source>
</evidence>
<dbReference type="PROSITE" id="PS00194">
    <property type="entry name" value="THIOREDOXIN_1"/>
    <property type="match status" value="1"/>
</dbReference>